<keyword evidence="2" id="KW-1185">Reference proteome</keyword>
<gene>
    <name evidence="1" type="ORF">EYF80_036006</name>
</gene>
<reference evidence="1 2" key="1">
    <citation type="submission" date="2019-03" db="EMBL/GenBank/DDBJ databases">
        <title>First draft genome of Liparis tanakae, snailfish: a comprehensive survey of snailfish specific genes.</title>
        <authorList>
            <person name="Kim W."/>
            <person name="Song I."/>
            <person name="Jeong J.-H."/>
            <person name="Kim D."/>
            <person name="Kim S."/>
            <person name="Ryu S."/>
            <person name="Song J.Y."/>
            <person name="Lee S.K."/>
        </authorList>
    </citation>
    <scope>NUCLEOTIDE SEQUENCE [LARGE SCALE GENOMIC DNA]</scope>
    <source>
        <tissue evidence="1">Muscle</tissue>
    </source>
</reference>
<sequence>MRAGLAIKQEAEAWMRAVTPQHSAGIRQASLHRTRVQQRISPTGDLIGINTDKMFENLGDGSDRRCAPVT</sequence>
<accession>A0A4Z2GMB5</accession>
<dbReference type="Proteomes" id="UP000314294">
    <property type="component" value="Unassembled WGS sequence"/>
</dbReference>
<name>A0A4Z2GMB5_9TELE</name>
<comment type="caution">
    <text evidence="1">The sequence shown here is derived from an EMBL/GenBank/DDBJ whole genome shotgun (WGS) entry which is preliminary data.</text>
</comment>
<evidence type="ECO:0000313" key="1">
    <source>
        <dbReference type="EMBL" id="TNN53802.1"/>
    </source>
</evidence>
<dbReference type="AlphaFoldDB" id="A0A4Z2GMB5"/>
<protein>
    <submittedName>
        <fullName evidence="1">Uncharacterized protein</fullName>
    </submittedName>
</protein>
<dbReference type="EMBL" id="SRLO01000505">
    <property type="protein sequence ID" value="TNN53802.1"/>
    <property type="molecule type" value="Genomic_DNA"/>
</dbReference>
<evidence type="ECO:0000313" key="2">
    <source>
        <dbReference type="Proteomes" id="UP000314294"/>
    </source>
</evidence>
<proteinExistence type="predicted"/>
<organism evidence="1 2">
    <name type="scientific">Liparis tanakae</name>
    <name type="common">Tanaka's snailfish</name>
    <dbReference type="NCBI Taxonomy" id="230148"/>
    <lineage>
        <taxon>Eukaryota</taxon>
        <taxon>Metazoa</taxon>
        <taxon>Chordata</taxon>
        <taxon>Craniata</taxon>
        <taxon>Vertebrata</taxon>
        <taxon>Euteleostomi</taxon>
        <taxon>Actinopterygii</taxon>
        <taxon>Neopterygii</taxon>
        <taxon>Teleostei</taxon>
        <taxon>Neoteleostei</taxon>
        <taxon>Acanthomorphata</taxon>
        <taxon>Eupercaria</taxon>
        <taxon>Perciformes</taxon>
        <taxon>Cottioidei</taxon>
        <taxon>Cottales</taxon>
        <taxon>Liparidae</taxon>
        <taxon>Liparis</taxon>
    </lineage>
</organism>